<evidence type="ECO:0000313" key="1">
    <source>
        <dbReference type="EMBL" id="VDM65022.1"/>
    </source>
</evidence>
<dbReference type="AlphaFoldDB" id="A0A3P7KAG7"/>
<evidence type="ECO:0000313" key="2">
    <source>
        <dbReference type="Proteomes" id="UP000270094"/>
    </source>
</evidence>
<keyword evidence="2" id="KW-1185">Reference proteome</keyword>
<protein>
    <submittedName>
        <fullName evidence="1">Uncharacterized protein</fullName>
    </submittedName>
</protein>
<sequence>MKGVIAFCRDDKVSLMLYTGTVTVQIVTLKKDLYPILLDHGTQFAVLDSLHGGDMALFSAFIDLALYSILSRSLPEVTAIHITLSAAFVLKNSNVFSWEKQNSVCSNSAGILTTPKTFVSLLAVSYTMSVAYPLQVIHVVSIFKHCDYYL</sequence>
<name>A0A3P7KAG7_STRVU</name>
<accession>A0A3P7KAG7</accession>
<reference evidence="1 2" key="1">
    <citation type="submission" date="2018-11" db="EMBL/GenBank/DDBJ databases">
        <authorList>
            <consortium name="Pathogen Informatics"/>
        </authorList>
    </citation>
    <scope>NUCLEOTIDE SEQUENCE [LARGE SCALE GENOMIC DNA]</scope>
</reference>
<proteinExistence type="predicted"/>
<dbReference type="Proteomes" id="UP000270094">
    <property type="component" value="Unassembled WGS sequence"/>
</dbReference>
<organism evidence="1 2">
    <name type="scientific">Strongylus vulgaris</name>
    <name type="common">Blood worm</name>
    <dbReference type="NCBI Taxonomy" id="40348"/>
    <lineage>
        <taxon>Eukaryota</taxon>
        <taxon>Metazoa</taxon>
        <taxon>Ecdysozoa</taxon>
        <taxon>Nematoda</taxon>
        <taxon>Chromadorea</taxon>
        <taxon>Rhabditida</taxon>
        <taxon>Rhabditina</taxon>
        <taxon>Rhabditomorpha</taxon>
        <taxon>Strongyloidea</taxon>
        <taxon>Strongylidae</taxon>
        <taxon>Strongylus</taxon>
    </lineage>
</organism>
<dbReference type="EMBL" id="UYYB01000023">
    <property type="protein sequence ID" value="VDM65022.1"/>
    <property type="molecule type" value="Genomic_DNA"/>
</dbReference>
<gene>
    <name evidence="1" type="ORF">SVUK_LOCUS20</name>
</gene>